<name>A0ACC1B7X8_9ROSI</name>
<evidence type="ECO:0000313" key="2">
    <source>
        <dbReference type="Proteomes" id="UP001164250"/>
    </source>
</evidence>
<keyword evidence="2" id="KW-1185">Reference proteome</keyword>
<protein>
    <submittedName>
        <fullName evidence="1">Uncharacterized protein</fullName>
    </submittedName>
</protein>
<organism evidence="1 2">
    <name type="scientific">Pistacia atlantica</name>
    <dbReference type="NCBI Taxonomy" id="434234"/>
    <lineage>
        <taxon>Eukaryota</taxon>
        <taxon>Viridiplantae</taxon>
        <taxon>Streptophyta</taxon>
        <taxon>Embryophyta</taxon>
        <taxon>Tracheophyta</taxon>
        <taxon>Spermatophyta</taxon>
        <taxon>Magnoliopsida</taxon>
        <taxon>eudicotyledons</taxon>
        <taxon>Gunneridae</taxon>
        <taxon>Pentapetalae</taxon>
        <taxon>rosids</taxon>
        <taxon>malvids</taxon>
        <taxon>Sapindales</taxon>
        <taxon>Anacardiaceae</taxon>
        <taxon>Pistacia</taxon>
    </lineage>
</organism>
<sequence>MALHPSPSISSFSEFESVLNQITTFHQAEDFPVSLLTTRTSEDSM</sequence>
<proteinExistence type="predicted"/>
<accession>A0ACC1B7X8</accession>
<evidence type="ECO:0000313" key="1">
    <source>
        <dbReference type="EMBL" id="KAJ0095066.1"/>
    </source>
</evidence>
<dbReference type="EMBL" id="CM047902">
    <property type="protein sequence ID" value="KAJ0095066.1"/>
    <property type="molecule type" value="Genomic_DNA"/>
</dbReference>
<reference evidence="2" key="1">
    <citation type="journal article" date="2023" name="G3 (Bethesda)">
        <title>Genome assembly and association tests identify interacting loci associated with vigor, precocity, and sex in interspecific pistachio rootstocks.</title>
        <authorList>
            <person name="Palmer W."/>
            <person name="Jacygrad E."/>
            <person name="Sagayaradj S."/>
            <person name="Cavanaugh K."/>
            <person name="Han R."/>
            <person name="Bertier L."/>
            <person name="Beede B."/>
            <person name="Kafkas S."/>
            <person name="Golino D."/>
            <person name="Preece J."/>
            <person name="Michelmore R."/>
        </authorList>
    </citation>
    <scope>NUCLEOTIDE SEQUENCE [LARGE SCALE GENOMIC DNA]</scope>
</reference>
<dbReference type="Proteomes" id="UP001164250">
    <property type="component" value="Chromosome 6"/>
</dbReference>
<comment type="caution">
    <text evidence="1">The sequence shown here is derived from an EMBL/GenBank/DDBJ whole genome shotgun (WGS) entry which is preliminary data.</text>
</comment>
<gene>
    <name evidence="1" type="ORF">Patl1_15283</name>
</gene>